<sequence length="165" mass="17543">MTRHTLRCRVTDGDYAEAHIDADGDVRLEVHMGQHTSAFVYGRPTEFAAFARAVLAGTGESVETLTDGSINVGDRVEILPSANNTTTAGRVGVVSKVDRSGNDDMPYRVDDEAGGFIAWATRVRKISSDSATSPRADFVSQARAALDGTNPTAADIVRLAEFLAG</sequence>
<evidence type="ECO:0000313" key="2">
    <source>
        <dbReference type="Proteomes" id="UP000061018"/>
    </source>
</evidence>
<proteinExistence type="predicted"/>
<dbReference type="AlphaFoldDB" id="A0A0K2B1Q0"/>
<evidence type="ECO:0000313" key="1">
    <source>
        <dbReference type="EMBL" id="AKZ59209.1"/>
    </source>
</evidence>
<reference evidence="2" key="1">
    <citation type="journal article" date="2015" name="J. Biotechnol.">
        <title>Complete genome sequence of Streptomyces ambofaciens ATCC 23877, the spiramycin producer.</title>
        <authorList>
            <person name="Thibessard A."/>
            <person name="Haas D."/>
            <person name="Gerbaud C."/>
            <person name="Aigle B."/>
            <person name="Lautru S."/>
            <person name="Pernodet J.L."/>
            <person name="Leblond P."/>
        </authorList>
    </citation>
    <scope>NUCLEOTIDE SEQUENCE [LARGE SCALE GENOMIC DNA]</scope>
    <source>
        <strain evidence="2">ATCC 23877 / 3486 / DSM 40053 / JCM 4204 / NBRC 12836 / NRRL B-2516</strain>
    </source>
</reference>
<dbReference type="EMBL" id="CP012382">
    <property type="protein sequence ID" value="AKZ59209.1"/>
    <property type="molecule type" value="Genomic_DNA"/>
</dbReference>
<dbReference type="KEGG" id="samb:SAM23877_6164"/>
<dbReference type="RefSeq" id="WP_053139512.1">
    <property type="nucleotide sequence ID" value="NZ_CP012382.1"/>
</dbReference>
<protein>
    <submittedName>
        <fullName evidence="1">Uncharacterized protein</fullName>
    </submittedName>
</protein>
<organism evidence="1 2">
    <name type="scientific">Streptomyces ambofaciens (strain ATCC 23877 / 3486 / DSM 40053 / JCM 4204 / NBRC 12836 / NRRL B-2516)</name>
    <dbReference type="NCBI Taxonomy" id="278992"/>
    <lineage>
        <taxon>Bacteria</taxon>
        <taxon>Bacillati</taxon>
        <taxon>Actinomycetota</taxon>
        <taxon>Actinomycetes</taxon>
        <taxon>Kitasatosporales</taxon>
        <taxon>Streptomycetaceae</taxon>
        <taxon>Streptomyces</taxon>
    </lineage>
</organism>
<accession>A0A0K2B1Q0</accession>
<gene>
    <name evidence="1" type="ORF">SAM23877_6164</name>
</gene>
<name>A0A0K2B1Q0_STRA7</name>
<dbReference type="Proteomes" id="UP000061018">
    <property type="component" value="Chromosome"/>
</dbReference>